<dbReference type="STRING" id="394096.DB31_2787"/>
<dbReference type="SUPFAM" id="SSF52540">
    <property type="entry name" value="P-loop containing nucleoside triphosphate hydrolases"/>
    <property type="match status" value="1"/>
</dbReference>
<dbReference type="Pfam" id="PF13560">
    <property type="entry name" value="HTH_31"/>
    <property type="match status" value="1"/>
</dbReference>
<dbReference type="Proteomes" id="UP000028725">
    <property type="component" value="Unassembled WGS sequence"/>
</dbReference>
<comment type="caution">
    <text evidence="2">The sequence shown here is derived from an EMBL/GenBank/DDBJ whole genome shotgun (WGS) entry which is preliminary data.</text>
</comment>
<dbReference type="SUPFAM" id="SSF47413">
    <property type="entry name" value="lambda repressor-like DNA-binding domains"/>
    <property type="match status" value="1"/>
</dbReference>
<evidence type="ECO:0000313" key="2">
    <source>
        <dbReference type="EMBL" id="KFE63194.1"/>
    </source>
</evidence>
<protein>
    <submittedName>
        <fullName evidence="2">Deoxyadenosine kinase</fullName>
    </submittedName>
</protein>
<dbReference type="GO" id="GO:0005737">
    <property type="term" value="C:cytoplasm"/>
    <property type="evidence" value="ECO:0007669"/>
    <property type="project" value="TreeGrafter"/>
</dbReference>
<dbReference type="GO" id="GO:0019136">
    <property type="term" value="F:deoxynucleoside kinase activity"/>
    <property type="evidence" value="ECO:0007669"/>
    <property type="project" value="TreeGrafter"/>
</dbReference>
<dbReference type="InterPro" id="IPR050566">
    <property type="entry name" value="Deoxyribonucleoside_kinase"/>
</dbReference>
<dbReference type="Gene3D" id="1.10.260.40">
    <property type="entry name" value="lambda repressor-like DNA-binding domains"/>
    <property type="match status" value="1"/>
</dbReference>
<dbReference type="InterPro" id="IPR031314">
    <property type="entry name" value="DNK_dom"/>
</dbReference>
<dbReference type="CDD" id="cd00093">
    <property type="entry name" value="HTH_XRE"/>
    <property type="match status" value="1"/>
</dbReference>
<dbReference type="RefSeq" id="WP_075306369.1">
    <property type="nucleotide sequence ID" value="NZ_JMCB01000018.1"/>
</dbReference>
<dbReference type="Pfam" id="PF01712">
    <property type="entry name" value="dNK"/>
    <property type="match status" value="1"/>
</dbReference>
<feature type="domain" description="HTH cro/C1-type" evidence="1">
    <location>
        <begin position="12"/>
        <end position="68"/>
    </location>
</feature>
<dbReference type="PROSITE" id="PS50943">
    <property type="entry name" value="HTH_CROC1"/>
    <property type="match status" value="1"/>
</dbReference>
<dbReference type="GO" id="GO:0003677">
    <property type="term" value="F:DNA binding"/>
    <property type="evidence" value="ECO:0007669"/>
    <property type="project" value="InterPro"/>
</dbReference>
<keyword evidence="3" id="KW-1185">Reference proteome</keyword>
<dbReference type="EMBL" id="JMCB01000018">
    <property type="protein sequence ID" value="KFE63194.1"/>
    <property type="molecule type" value="Genomic_DNA"/>
</dbReference>
<name>A0A085W681_9BACT</name>
<accession>A0A085W681</accession>
<gene>
    <name evidence="2" type="ORF">DB31_2787</name>
</gene>
<dbReference type="SMART" id="SM00530">
    <property type="entry name" value="HTH_XRE"/>
    <property type="match status" value="1"/>
</dbReference>
<keyword evidence="2" id="KW-0418">Kinase</keyword>
<dbReference type="Gene3D" id="3.40.50.300">
    <property type="entry name" value="P-loop containing nucleotide triphosphate hydrolases"/>
    <property type="match status" value="1"/>
</dbReference>
<dbReference type="PANTHER" id="PTHR10513:SF35">
    <property type="entry name" value="DEOXYADENOSINE KINASE"/>
    <property type="match status" value="1"/>
</dbReference>
<reference evidence="2 3" key="1">
    <citation type="submission" date="2014-04" db="EMBL/GenBank/DDBJ databases">
        <title>Genome assembly of Hyalangium minutum DSM 14724.</title>
        <authorList>
            <person name="Sharma G."/>
            <person name="Subramanian S."/>
        </authorList>
    </citation>
    <scope>NUCLEOTIDE SEQUENCE [LARGE SCALE GENOMIC DNA]</scope>
    <source>
        <strain evidence="2 3">DSM 14724</strain>
    </source>
</reference>
<dbReference type="OrthoDB" id="9776634at2"/>
<dbReference type="PANTHER" id="PTHR10513">
    <property type="entry name" value="DEOXYNUCLEOSIDE KINASE"/>
    <property type="match status" value="1"/>
</dbReference>
<keyword evidence="2" id="KW-0808">Transferase</keyword>
<dbReference type="AlphaFoldDB" id="A0A085W681"/>
<evidence type="ECO:0000313" key="3">
    <source>
        <dbReference type="Proteomes" id="UP000028725"/>
    </source>
</evidence>
<dbReference type="InterPro" id="IPR001387">
    <property type="entry name" value="Cro/C1-type_HTH"/>
</dbReference>
<evidence type="ECO:0000259" key="1">
    <source>
        <dbReference type="PROSITE" id="PS50943"/>
    </source>
</evidence>
<dbReference type="InterPro" id="IPR010982">
    <property type="entry name" value="Lambda_DNA-bd_dom_sf"/>
</dbReference>
<dbReference type="SUPFAM" id="SSF52309">
    <property type="entry name" value="N-(deoxy)ribosyltransferase-like"/>
    <property type="match status" value="1"/>
</dbReference>
<dbReference type="InterPro" id="IPR027417">
    <property type="entry name" value="P-loop_NTPase"/>
</dbReference>
<organism evidence="2 3">
    <name type="scientific">Hyalangium minutum</name>
    <dbReference type="NCBI Taxonomy" id="394096"/>
    <lineage>
        <taxon>Bacteria</taxon>
        <taxon>Pseudomonadati</taxon>
        <taxon>Myxococcota</taxon>
        <taxon>Myxococcia</taxon>
        <taxon>Myxococcales</taxon>
        <taxon>Cystobacterineae</taxon>
        <taxon>Archangiaceae</taxon>
        <taxon>Hyalangium</taxon>
    </lineage>
</organism>
<sequence>MATSLRRLGELVKFYREQRGLTQETLARRVKPKTNRSLIAHLEQGLRLPSAQTLTAICTHLKMPEALWRPFEVESVRSRAVIETELGAVARPPPRFIAVAGLMGSGKTTLARKIAASLGYSYLPSSVTAKDYLSDLNSNPRRWAFETQLAFFCHKAIQVNEALSRSERIILDRTLTEDIHVFAKYFVSKGHIEKRAFDTYLELASFFFKTLPAPDIVIYCECAPSTAIRRIQKRRRDDQFLHSPQHIKSIAKLYEDWTTSYQDSTLLALDGNRFDWREQVIAETVCREIENVWLGIEEPAQQLTLFEKLESSSPKQKRHDLRNSLSLLRPIYVKPSEGTSPYGMASVQPPSTSAYPTAYIAAPFTAKANAQSRSRQYNMIFSSAPHGKISRGKYRSSLLGIETALKKLGIATLLPHRDVNKWGNLSLTPNEVMRLCTEHVSKSDVMVAVLGTSHGSHYEFGLARGMGKPCIVISSDEVHSSFIGSGLDNSDDRVLLLKCKHLSEVPGLLLEQNSQRFLQRFLLI</sequence>
<dbReference type="Gene3D" id="3.40.50.450">
    <property type="match status" value="1"/>
</dbReference>
<proteinExistence type="predicted"/>